<reference evidence="1 2" key="1">
    <citation type="submission" date="2016-03" db="EMBL/GenBank/DDBJ databases">
        <title>Choanephora cucurbitarum.</title>
        <authorList>
            <person name="Min B."/>
            <person name="Park H."/>
            <person name="Park J.-H."/>
            <person name="Shin H.-D."/>
            <person name="Choi I.-G."/>
        </authorList>
    </citation>
    <scope>NUCLEOTIDE SEQUENCE [LARGE SCALE GENOMIC DNA]</scope>
    <source>
        <strain evidence="1 2">KUS-F28377</strain>
    </source>
</reference>
<dbReference type="Proteomes" id="UP000093000">
    <property type="component" value="Unassembled WGS sequence"/>
</dbReference>
<name>A0A1C7NAC5_9FUNG</name>
<evidence type="ECO:0000313" key="2">
    <source>
        <dbReference type="Proteomes" id="UP000093000"/>
    </source>
</evidence>
<gene>
    <name evidence="1" type="ORF">A0J61_06370</name>
</gene>
<dbReference type="AlphaFoldDB" id="A0A1C7NAC5"/>
<dbReference type="EMBL" id="LUGH01000382">
    <property type="protein sequence ID" value="OBZ85576.1"/>
    <property type="molecule type" value="Genomic_DNA"/>
</dbReference>
<keyword evidence="2" id="KW-1185">Reference proteome</keyword>
<dbReference type="InParanoid" id="A0A1C7NAC5"/>
<protein>
    <submittedName>
        <fullName evidence="1">Uncharacterized protein</fullName>
    </submittedName>
</protein>
<proteinExistence type="predicted"/>
<evidence type="ECO:0000313" key="1">
    <source>
        <dbReference type="EMBL" id="OBZ85576.1"/>
    </source>
</evidence>
<accession>A0A1C7NAC5</accession>
<comment type="caution">
    <text evidence="1">The sequence shown here is derived from an EMBL/GenBank/DDBJ whole genome shotgun (WGS) entry which is preliminary data.</text>
</comment>
<sequence length="259" mass="30657">MDQEIATPEPSRRYVQWRDEDVGLLLSDLEQPGHYGKWKENKSGYSKRVAEQVFKSVMYHEAIKFKVRWLESRFHRWHEQLTDPKINQDENAINNIREKMMKEFPYYDRCKPIFSQHDSPMDSPAVQHHVAPAEYTPTSDTNRSITMKPESMHVPTEPVQLETLAYPISIDSHSKRSLEPTDMSVIKKKKHFAKSAFISDVADEKRIKVLEMELELKKMDHHERMQEMKLEQLRLEIELQKLKRDIPLCNQHTNTTTDI</sequence>
<dbReference type="OrthoDB" id="2279226at2759"/>
<organism evidence="1 2">
    <name type="scientific">Choanephora cucurbitarum</name>
    <dbReference type="NCBI Taxonomy" id="101091"/>
    <lineage>
        <taxon>Eukaryota</taxon>
        <taxon>Fungi</taxon>
        <taxon>Fungi incertae sedis</taxon>
        <taxon>Mucoromycota</taxon>
        <taxon>Mucoromycotina</taxon>
        <taxon>Mucoromycetes</taxon>
        <taxon>Mucorales</taxon>
        <taxon>Mucorineae</taxon>
        <taxon>Choanephoraceae</taxon>
        <taxon>Choanephoroideae</taxon>
        <taxon>Choanephora</taxon>
    </lineage>
</organism>